<protein>
    <submittedName>
        <fullName evidence="1">Uncharacterized protein</fullName>
    </submittedName>
</protein>
<reference evidence="1 2" key="1">
    <citation type="submission" date="2020-02" db="EMBL/GenBank/DDBJ databases">
        <title>Draft genome sequence of Haematococcus lacustris strain NIES-144.</title>
        <authorList>
            <person name="Morimoto D."/>
            <person name="Nakagawa S."/>
            <person name="Yoshida T."/>
            <person name="Sawayama S."/>
        </authorList>
    </citation>
    <scope>NUCLEOTIDE SEQUENCE [LARGE SCALE GENOMIC DNA]</scope>
    <source>
        <strain evidence="1 2">NIES-144</strain>
    </source>
</reference>
<evidence type="ECO:0000313" key="2">
    <source>
        <dbReference type="Proteomes" id="UP000485058"/>
    </source>
</evidence>
<keyword evidence="2" id="KW-1185">Reference proteome</keyword>
<dbReference type="Proteomes" id="UP000485058">
    <property type="component" value="Unassembled WGS sequence"/>
</dbReference>
<dbReference type="AlphaFoldDB" id="A0A699ZTM4"/>
<name>A0A699ZTM4_HAELA</name>
<evidence type="ECO:0000313" key="1">
    <source>
        <dbReference type="EMBL" id="GFH22114.1"/>
    </source>
</evidence>
<dbReference type="EMBL" id="BLLF01001972">
    <property type="protein sequence ID" value="GFH22114.1"/>
    <property type="molecule type" value="Genomic_DNA"/>
</dbReference>
<proteinExistence type="predicted"/>
<accession>A0A699ZTM4</accession>
<sequence length="33" mass="3500">MDALDAAAAVPKPPVSCLFTDVYKNMPGHLKAQ</sequence>
<organism evidence="1 2">
    <name type="scientific">Haematococcus lacustris</name>
    <name type="common">Green alga</name>
    <name type="synonym">Haematococcus pluvialis</name>
    <dbReference type="NCBI Taxonomy" id="44745"/>
    <lineage>
        <taxon>Eukaryota</taxon>
        <taxon>Viridiplantae</taxon>
        <taxon>Chlorophyta</taxon>
        <taxon>core chlorophytes</taxon>
        <taxon>Chlorophyceae</taxon>
        <taxon>CS clade</taxon>
        <taxon>Chlamydomonadales</taxon>
        <taxon>Haematococcaceae</taxon>
        <taxon>Haematococcus</taxon>
    </lineage>
</organism>
<gene>
    <name evidence="1" type="ORF">HaLaN_19528</name>
</gene>
<comment type="caution">
    <text evidence="1">The sequence shown here is derived from an EMBL/GenBank/DDBJ whole genome shotgun (WGS) entry which is preliminary data.</text>
</comment>